<proteinExistence type="inferred from homology"/>
<evidence type="ECO:0000313" key="5">
    <source>
        <dbReference type="Proteomes" id="UP001597112"/>
    </source>
</evidence>
<organism evidence="4 5">
    <name type="scientific">Ohtaekwangia kribbensis</name>
    <dbReference type="NCBI Taxonomy" id="688913"/>
    <lineage>
        <taxon>Bacteria</taxon>
        <taxon>Pseudomonadati</taxon>
        <taxon>Bacteroidota</taxon>
        <taxon>Cytophagia</taxon>
        <taxon>Cytophagales</taxon>
        <taxon>Fulvivirgaceae</taxon>
        <taxon>Ohtaekwangia</taxon>
    </lineage>
</organism>
<evidence type="ECO:0000256" key="1">
    <source>
        <dbReference type="ARBA" id="ARBA00009353"/>
    </source>
</evidence>
<dbReference type="Gene3D" id="3.40.50.720">
    <property type="entry name" value="NAD(P)-binding Rossmann-like Domain"/>
    <property type="match status" value="1"/>
</dbReference>
<dbReference type="RefSeq" id="WP_377583209.1">
    <property type="nucleotide sequence ID" value="NZ_JBHTKA010000008.1"/>
</dbReference>
<dbReference type="NCBIfam" id="TIGR01777">
    <property type="entry name" value="yfcH"/>
    <property type="match status" value="1"/>
</dbReference>
<dbReference type="PANTHER" id="PTHR11092">
    <property type="entry name" value="SUGAR NUCLEOTIDE EPIMERASE RELATED"/>
    <property type="match status" value="1"/>
</dbReference>
<dbReference type="Proteomes" id="UP001597112">
    <property type="component" value="Unassembled WGS sequence"/>
</dbReference>
<dbReference type="Pfam" id="PF08338">
    <property type="entry name" value="DUF1731"/>
    <property type="match status" value="1"/>
</dbReference>
<name>A0ABW3KA26_9BACT</name>
<dbReference type="Pfam" id="PF01370">
    <property type="entry name" value="Epimerase"/>
    <property type="match status" value="1"/>
</dbReference>
<dbReference type="InterPro" id="IPR001509">
    <property type="entry name" value="Epimerase_deHydtase"/>
</dbReference>
<dbReference type="InterPro" id="IPR010099">
    <property type="entry name" value="SDR39U1"/>
</dbReference>
<gene>
    <name evidence="4" type="ORF">ACFQ21_23295</name>
</gene>
<reference evidence="5" key="1">
    <citation type="journal article" date="2019" name="Int. J. Syst. Evol. Microbiol.">
        <title>The Global Catalogue of Microorganisms (GCM) 10K type strain sequencing project: providing services to taxonomists for standard genome sequencing and annotation.</title>
        <authorList>
            <consortium name="The Broad Institute Genomics Platform"/>
            <consortium name="The Broad Institute Genome Sequencing Center for Infectious Disease"/>
            <person name="Wu L."/>
            <person name="Ma J."/>
        </authorList>
    </citation>
    <scope>NUCLEOTIDE SEQUENCE [LARGE SCALE GENOMIC DNA]</scope>
    <source>
        <strain evidence="5">CCUG 58938</strain>
    </source>
</reference>
<dbReference type="InterPro" id="IPR036291">
    <property type="entry name" value="NAD(P)-bd_dom_sf"/>
</dbReference>
<evidence type="ECO:0000313" key="4">
    <source>
        <dbReference type="EMBL" id="MFD1002270.1"/>
    </source>
</evidence>
<feature type="domain" description="NAD-dependent epimerase/dehydratase" evidence="2">
    <location>
        <begin position="6"/>
        <end position="125"/>
    </location>
</feature>
<evidence type="ECO:0000259" key="3">
    <source>
        <dbReference type="Pfam" id="PF08338"/>
    </source>
</evidence>
<feature type="domain" description="DUF1731" evidence="3">
    <location>
        <begin position="254"/>
        <end position="300"/>
    </location>
</feature>
<keyword evidence="5" id="KW-1185">Reference proteome</keyword>
<protein>
    <submittedName>
        <fullName evidence="4">TIGR01777 family oxidoreductase</fullName>
    </submittedName>
</protein>
<comment type="similarity">
    <text evidence="1">Belongs to the NAD(P)-dependent epimerase/dehydratase family. SDR39U1 subfamily.</text>
</comment>
<sequence>MSSKNILITGASGSIGKRLTQLLLDQGYQVSHLSRNHQRSKARIYLWDINKKQIDPHAFEGIDTIIHLAGAGIAEKPWTDERKWEILKSRTESTKLLFEELRNHKHAVTTFISASAIGYYGFEDNEKLYKENDESGTDFLANVVRQWEAEIDRIAELNIRVVKIRIGIVLDANHGALRELVKPVKYYAGAPLGTGDQYVSWIHLDDLVAIFIKALQDETMQGAYNGVAPNPVTNRDLTKAIATQLNKPLFLPAVPEFILKILLGEMASLVLKGNKVSSEKIQQAGLKFQYENVEQALANLLPKKI</sequence>
<dbReference type="InterPro" id="IPR013549">
    <property type="entry name" value="DUF1731"/>
</dbReference>
<evidence type="ECO:0000259" key="2">
    <source>
        <dbReference type="Pfam" id="PF01370"/>
    </source>
</evidence>
<accession>A0ABW3KA26</accession>
<dbReference type="SUPFAM" id="SSF51735">
    <property type="entry name" value="NAD(P)-binding Rossmann-fold domains"/>
    <property type="match status" value="1"/>
</dbReference>
<dbReference type="EMBL" id="JBHTKA010000008">
    <property type="protein sequence ID" value="MFD1002270.1"/>
    <property type="molecule type" value="Genomic_DNA"/>
</dbReference>
<comment type="caution">
    <text evidence="4">The sequence shown here is derived from an EMBL/GenBank/DDBJ whole genome shotgun (WGS) entry which is preliminary data.</text>
</comment>
<dbReference type="PANTHER" id="PTHR11092:SF0">
    <property type="entry name" value="EPIMERASE FAMILY PROTEIN SDR39U1"/>
    <property type="match status" value="1"/>
</dbReference>